<evidence type="ECO:0000256" key="6">
    <source>
        <dbReference type="SAM" id="Phobius"/>
    </source>
</evidence>
<gene>
    <name evidence="8" type="ORF">KC685_01330</name>
</gene>
<feature type="transmembrane region" description="Helical" evidence="6">
    <location>
        <begin position="76"/>
        <end position="96"/>
    </location>
</feature>
<dbReference type="SUPFAM" id="SSF63380">
    <property type="entry name" value="Riboflavin synthase domain-like"/>
    <property type="match status" value="1"/>
</dbReference>
<evidence type="ECO:0000256" key="3">
    <source>
        <dbReference type="ARBA" id="ARBA00022989"/>
    </source>
</evidence>
<evidence type="ECO:0000256" key="1">
    <source>
        <dbReference type="ARBA" id="ARBA00004141"/>
    </source>
</evidence>
<dbReference type="PRINTS" id="PR00409">
    <property type="entry name" value="PHDIOXRDTASE"/>
</dbReference>
<dbReference type="GO" id="GO:0005886">
    <property type="term" value="C:plasma membrane"/>
    <property type="evidence" value="ECO:0007669"/>
    <property type="project" value="TreeGrafter"/>
</dbReference>
<feature type="transmembrane region" description="Helical" evidence="6">
    <location>
        <begin position="178"/>
        <end position="197"/>
    </location>
</feature>
<feature type="transmembrane region" description="Helical" evidence="6">
    <location>
        <begin position="146"/>
        <end position="166"/>
    </location>
</feature>
<dbReference type="SUPFAM" id="SSF52343">
    <property type="entry name" value="Ferredoxin reductase-like, C-terminal NADP-linked domain"/>
    <property type="match status" value="1"/>
</dbReference>
<keyword evidence="3 6" id="KW-1133">Transmembrane helix</keyword>
<dbReference type="PANTHER" id="PTHR11972">
    <property type="entry name" value="NADPH OXIDASE"/>
    <property type="match status" value="1"/>
</dbReference>
<dbReference type="InterPro" id="IPR013130">
    <property type="entry name" value="Fe3_Rdtase_TM_dom"/>
</dbReference>
<dbReference type="PROSITE" id="PS51384">
    <property type="entry name" value="FAD_FR"/>
    <property type="match status" value="1"/>
</dbReference>
<accession>A0A955KXY0</accession>
<evidence type="ECO:0000256" key="5">
    <source>
        <dbReference type="ARBA" id="ARBA00023136"/>
    </source>
</evidence>
<evidence type="ECO:0000256" key="2">
    <source>
        <dbReference type="ARBA" id="ARBA00022692"/>
    </source>
</evidence>
<keyword evidence="4" id="KW-0560">Oxidoreductase</keyword>
<dbReference type="Pfam" id="PF01794">
    <property type="entry name" value="Ferric_reduct"/>
    <property type="match status" value="1"/>
</dbReference>
<dbReference type="InterPro" id="IPR013112">
    <property type="entry name" value="FAD-bd_8"/>
</dbReference>
<comment type="subcellular location">
    <subcellularLocation>
        <location evidence="1">Membrane</location>
        <topology evidence="1">Multi-pass membrane protein</topology>
    </subcellularLocation>
</comment>
<sequence length="430" mass="49389">MKRIKFFVYSPFLLTALLWLLSKGSISDISNNVLRSIVQLSAMVGATAIVIEPILSSRSRILEMFIGSQDKLYREHRTLGVIATTSIVIHLGTLLLRSVSIGIDPYQYLIPGTNLSYTAGISAFYALIIMIVTTIYIRLSYRSWKIVHKITSVMIALSALHIFTVSSDISESLLLRSWFILLFMFALISWIYKLFIYERSAFKYRYKVTEMIKKENIVQIKMTPLSKPLKIRPGQFAFFKFLSKDPNITAESHPFSILRSTNDELHIAVKSLGDFTEQLEKLSTDDIALVTEPHGEFSKRYFDQTDEAVWIAGGIGVTPFMSMLEHIHTNGERRQTYIFHTVKKQEEDLFDKQIHEMTSGMSKIHFTKHVTSELGYLQPKSVVDNLSKPLETDYFLCGPRSLLDTFYQYLIDIGVESDRIIFEEFDFKTL</sequence>
<evidence type="ECO:0000313" key="9">
    <source>
        <dbReference type="Proteomes" id="UP000741282"/>
    </source>
</evidence>
<feature type="transmembrane region" description="Helical" evidence="6">
    <location>
        <begin position="116"/>
        <end position="139"/>
    </location>
</feature>
<evidence type="ECO:0000259" key="7">
    <source>
        <dbReference type="PROSITE" id="PS51384"/>
    </source>
</evidence>
<dbReference type="PANTHER" id="PTHR11972:SF69">
    <property type="entry name" value="FERRIC REDUCTION OXIDASE 6-RELATED"/>
    <property type="match status" value="1"/>
</dbReference>
<dbReference type="AlphaFoldDB" id="A0A955KXY0"/>
<proteinExistence type="predicted"/>
<evidence type="ECO:0000313" key="8">
    <source>
        <dbReference type="EMBL" id="MCA9376546.1"/>
    </source>
</evidence>
<dbReference type="GO" id="GO:0016491">
    <property type="term" value="F:oxidoreductase activity"/>
    <property type="evidence" value="ECO:0007669"/>
    <property type="project" value="UniProtKB-KW"/>
</dbReference>
<comment type="caution">
    <text evidence="8">The sequence shown here is derived from an EMBL/GenBank/DDBJ whole genome shotgun (WGS) entry which is preliminary data.</text>
</comment>
<dbReference type="InterPro" id="IPR050369">
    <property type="entry name" value="RBOH/FRE"/>
</dbReference>
<keyword evidence="2 6" id="KW-0812">Transmembrane</keyword>
<reference evidence="8" key="2">
    <citation type="journal article" date="2021" name="Microbiome">
        <title>Successional dynamics and alternative stable states in a saline activated sludge microbial community over 9 years.</title>
        <authorList>
            <person name="Wang Y."/>
            <person name="Ye J."/>
            <person name="Ju F."/>
            <person name="Liu L."/>
            <person name="Boyd J.A."/>
            <person name="Deng Y."/>
            <person name="Parks D.H."/>
            <person name="Jiang X."/>
            <person name="Yin X."/>
            <person name="Woodcroft B.J."/>
            <person name="Tyson G.W."/>
            <person name="Hugenholtz P."/>
            <person name="Polz M.F."/>
            <person name="Zhang T."/>
        </authorList>
    </citation>
    <scope>NUCLEOTIDE SEQUENCE</scope>
    <source>
        <strain evidence="8">HKST-UBA17</strain>
    </source>
</reference>
<dbReference type="Gene3D" id="3.40.50.80">
    <property type="entry name" value="Nucleotide-binding domain of ferredoxin-NADP reductase (FNR) module"/>
    <property type="match status" value="1"/>
</dbReference>
<reference evidence="8" key="1">
    <citation type="submission" date="2020-04" db="EMBL/GenBank/DDBJ databases">
        <authorList>
            <person name="Zhang T."/>
        </authorList>
    </citation>
    <scope>NUCLEOTIDE SEQUENCE</scope>
    <source>
        <strain evidence="8">HKST-UBA17</strain>
    </source>
</reference>
<dbReference type="Gene3D" id="2.40.30.10">
    <property type="entry name" value="Translation factors"/>
    <property type="match status" value="1"/>
</dbReference>
<dbReference type="InterPro" id="IPR001433">
    <property type="entry name" value="OxRdtase_FAD/NAD-bd"/>
</dbReference>
<protein>
    <submittedName>
        <fullName evidence="8">Ferric reductase-like transmembrane domain-containing protein</fullName>
    </submittedName>
</protein>
<evidence type="ECO:0000256" key="4">
    <source>
        <dbReference type="ARBA" id="ARBA00023002"/>
    </source>
</evidence>
<dbReference type="InterPro" id="IPR017938">
    <property type="entry name" value="Riboflavin_synthase-like_b-brl"/>
</dbReference>
<dbReference type="Proteomes" id="UP000741282">
    <property type="component" value="Unassembled WGS sequence"/>
</dbReference>
<dbReference type="Pfam" id="PF00175">
    <property type="entry name" value="NAD_binding_1"/>
    <property type="match status" value="1"/>
</dbReference>
<feature type="domain" description="FAD-binding FR-type" evidence="7">
    <location>
        <begin position="199"/>
        <end position="300"/>
    </location>
</feature>
<organism evidence="8 9">
    <name type="scientific">Candidatus Dojkabacteria bacterium</name>
    <dbReference type="NCBI Taxonomy" id="2099670"/>
    <lineage>
        <taxon>Bacteria</taxon>
        <taxon>Candidatus Dojkabacteria</taxon>
    </lineage>
</organism>
<keyword evidence="5 6" id="KW-0472">Membrane</keyword>
<dbReference type="Pfam" id="PF08022">
    <property type="entry name" value="FAD_binding_8"/>
    <property type="match status" value="1"/>
</dbReference>
<dbReference type="InterPro" id="IPR017927">
    <property type="entry name" value="FAD-bd_FR_type"/>
</dbReference>
<name>A0A955KXY0_9BACT</name>
<dbReference type="InterPro" id="IPR039261">
    <property type="entry name" value="FNR_nucleotide-bd"/>
</dbReference>
<dbReference type="EMBL" id="JAGQLN010000004">
    <property type="protein sequence ID" value="MCA9376546.1"/>
    <property type="molecule type" value="Genomic_DNA"/>
</dbReference>
<feature type="transmembrane region" description="Helical" evidence="6">
    <location>
        <begin position="37"/>
        <end position="55"/>
    </location>
</feature>